<organism evidence="2 3">
    <name type="scientific">Calothrix parasitica NIES-267</name>
    <dbReference type="NCBI Taxonomy" id="1973488"/>
    <lineage>
        <taxon>Bacteria</taxon>
        <taxon>Bacillati</taxon>
        <taxon>Cyanobacteriota</taxon>
        <taxon>Cyanophyceae</taxon>
        <taxon>Nostocales</taxon>
        <taxon>Calotrichaceae</taxon>
        <taxon>Calothrix</taxon>
    </lineage>
</organism>
<dbReference type="SUPFAM" id="SSF54523">
    <property type="entry name" value="Pili subunits"/>
    <property type="match status" value="1"/>
</dbReference>
<reference evidence="2 3" key="1">
    <citation type="submission" date="2017-06" db="EMBL/GenBank/DDBJ databases">
        <title>Genome sequencing of cyanobaciteial culture collection at National Institute for Environmental Studies (NIES).</title>
        <authorList>
            <person name="Hirose Y."/>
            <person name="Shimura Y."/>
            <person name="Fujisawa T."/>
            <person name="Nakamura Y."/>
            <person name="Kawachi M."/>
        </authorList>
    </citation>
    <scope>NUCLEOTIDE SEQUENCE [LARGE SCALE GENOMIC DNA]</scope>
    <source>
        <strain evidence="2 3">NIES-267</strain>
    </source>
</reference>
<keyword evidence="1" id="KW-0472">Membrane</keyword>
<dbReference type="Pfam" id="PF16734">
    <property type="entry name" value="Pilin_GH"/>
    <property type="match status" value="1"/>
</dbReference>
<gene>
    <name evidence="2" type="ORF">NIES267_65510</name>
</gene>
<dbReference type="EMBL" id="AP018227">
    <property type="protein sequence ID" value="BAY87040.1"/>
    <property type="molecule type" value="Genomic_DNA"/>
</dbReference>
<keyword evidence="1" id="KW-0812">Transmembrane</keyword>
<accession>A0A1Z4M0P1</accession>
<evidence type="ECO:0000313" key="2">
    <source>
        <dbReference type="EMBL" id="BAY87040.1"/>
    </source>
</evidence>
<sequence length="177" mass="19646">MKTNWKLAFGITGIGLLLILGVMIAPVFLSRPDGPARVQEGPTVIGSMNRAQQAYFLDNNKFTQNFGELGLGIKPETDEYIYKINLKADSQSVMHIGEAKRKNLKSYVGFIYVITINGEAIPAAKLCETKQPLTKTPQMPKSLKDANDFANIEDIKNIKCPSGFKSLNFPQFYNKAI</sequence>
<keyword evidence="3" id="KW-1185">Reference proteome</keyword>
<protein>
    <submittedName>
        <fullName evidence="2">General secretion pathway protein H</fullName>
    </submittedName>
</protein>
<dbReference type="Proteomes" id="UP000218418">
    <property type="component" value="Chromosome"/>
</dbReference>
<feature type="transmembrane region" description="Helical" evidence="1">
    <location>
        <begin position="7"/>
        <end position="29"/>
    </location>
</feature>
<name>A0A1Z4M0P1_9CYAN</name>
<evidence type="ECO:0000313" key="3">
    <source>
        <dbReference type="Proteomes" id="UP000218418"/>
    </source>
</evidence>
<dbReference type="InterPro" id="IPR031975">
    <property type="entry name" value="Pilin_GH"/>
</dbReference>
<dbReference type="InterPro" id="IPR045584">
    <property type="entry name" value="Pilin-like"/>
</dbReference>
<dbReference type="OrthoDB" id="458583at2"/>
<evidence type="ECO:0000256" key="1">
    <source>
        <dbReference type="SAM" id="Phobius"/>
    </source>
</evidence>
<dbReference type="AlphaFoldDB" id="A0A1Z4M0P1"/>
<keyword evidence="1" id="KW-1133">Transmembrane helix</keyword>
<proteinExistence type="predicted"/>